<organism evidence="2 3">
    <name type="scientific">Pleurodeles waltl</name>
    <name type="common">Iberian ribbed newt</name>
    <dbReference type="NCBI Taxonomy" id="8319"/>
    <lineage>
        <taxon>Eukaryota</taxon>
        <taxon>Metazoa</taxon>
        <taxon>Chordata</taxon>
        <taxon>Craniata</taxon>
        <taxon>Vertebrata</taxon>
        <taxon>Euteleostomi</taxon>
        <taxon>Amphibia</taxon>
        <taxon>Batrachia</taxon>
        <taxon>Caudata</taxon>
        <taxon>Salamandroidea</taxon>
        <taxon>Salamandridae</taxon>
        <taxon>Pleurodelinae</taxon>
        <taxon>Pleurodeles</taxon>
    </lineage>
</organism>
<comment type="caution">
    <text evidence="2">The sequence shown here is derived from an EMBL/GenBank/DDBJ whole genome shotgun (WGS) entry which is preliminary data.</text>
</comment>
<gene>
    <name evidence="2" type="ORF">NDU88_000806</name>
</gene>
<sequence>MADSVQCKDVLYILQRALNSIDPFQVSRIHLCGWEKREEDDEKRGNTDKEEEEDAGKEEKEASRGQAVRVIKEQGENATGGEEGDDARDKEGSTAGKLDRRAGGRENEADEEGAGEAP</sequence>
<feature type="compositionally biased region" description="Basic and acidic residues" evidence="1">
    <location>
        <begin position="87"/>
        <end position="107"/>
    </location>
</feature>
<protein>
    <submittedName>
        <fullName evidence="2">Uncharacterized protein</fullName>
    </submittedName>
</protein>
<evidence type="ECO:0000256" key="1">
    <source>
        <dbReference type="SAM" id="MobiDB-lite"/>
    </source>
</evidence>
<name>A0AAV7WKQ7_PLEWA</name>
<dbReference type="Proteomes" id="UP001066276">
    <property type="component" value="Chromosome 1_1"/>
</dbReference>
<feature type="compositionally biased region" description="Acidic residues" evidence="1">
    <location>
        <begin position="108"/>
        <end position="118"/>
    </location>
</feature>
<keyword evidence="3" id="KW-1185">Reference proteome</keyword>
<dbReference type="EMBL" id="JANPWB010000001">
    <property type="protein sequence ID" value="KAJ1213167.1"/>
    <property type="molecule type" value="Genomic_DNA"/>
</dbReference>
<feature type="region of interest" description="Disordered" evidence="1">
    <location>
        <begin position="33"/>
        <end position="118"/>
    </location>
</feature>
<evidence type="ECO:0000313" key="3">
    <source>
        <dbReference type="Proteomes" id="UP001066276"/>
    </source>
</evidence>
<dbReference type="AlphaFoldDB" id="A0AAV7WKQ7"/>
<reference evidence="2" key="1">
    <citation type="journal article" date="2022" name="bioRxiv">
        <title>Sequencing and chromosome-scale assembly of the giantPleurodeles waltlgenome.</title>
        <authorList>
            <person name="Brown T."/>
            <person name="Elewa A."/>
            <person name="Iarovenko S."/>
            <person name="Subramanian E."/>
            <person name="Araus A.J."/>
            <person name="Petzold A."/>
            <person name="Susuki M."/>
            <person name="Suzuki K.-i.T."/>
            <person name="Hayashi T."/>
            <person name="Toyoda A."/>
            <person name="Oliveira C."/>
            <person name="Osipova E."/>
            <person name="Leigh N.D."/>
            <person name="Simon A."/>
            <person name="Yun M.H."/>
        </authorList>
    </citation>
    <scope>NUCLEOTIDE SEQUENCE</scope>
    <source>
        <strain evidence="2">20211129_DDA</strain>
        <tissue evidence="2">Liver</tissue>
    </source>
</reference>
<evidence type="ECO:0000313" key="2">
    <source>
        <dbReference type="EMBL" id="KAJ1213167.1"/>
    </source>
</evidence>
<feature type="compositionally biased region" description="Basic and acidic residues" evidence="1">
    <location>
        <begin position="33"/>
        <end position="48"/>
    </location>
</feature>
<proteinExistence type="predicted"/>
<accession>A0AAV7WKQ7</accession>